<dbReference type="PANTHER" id="PTHR43747">
    <property type="entry name" value="FAD-BINDING PROTEIN"/>
    <property type="match status" value="1"/>
</dbReference>
<organism evidence="2 3">
    <name type="scientific">Lichenicola cladoniae</name>
    <dbReference type="NCBI Taxonomy" id="1484109"/>
    <lineage>
        <taxon>Bacteria</taxon>
        <taxon>Pseudomonadati</taxon>
        <taxon>Pseudomonadota</taxon>
        <taxon>Alphaproteobacteria</taxon>
        <taxon>Acetobacterales</taxon>
        <taxon>Acetobacteraceae</taxon>
        <taxon>Lichenicola</taxon>
    </lineage>
</organism>
<gene>
    <name evidence="2" type="ORF">HN018_15370</name>
</gene>
<sequence>MQVEPCDVLVIGGGPAGATAAALLAEQGRDVVMLEKDAHPRFHIGESLLPRNVPILERLGVADAVHEVGVFKRGAEFVSDACGRTVAFPFALGLNKDYVHSYQVKRADFDTILFRNAEQKGARAFENARVTDIGFAENGCGTRVTVQGPDGETRVFAPRFVLDASGRDTFLASRFGAKESDKQNSTAAVFAHYRGAAFRTGDTEGYITVHLVDDGWFWMIPLPGDIMSVGFVGNQSAFRNRIGSPQDLLMARIEASPSVSARMRNAERVSEVSTTGNYSYRAGASWGEGYVMIGDSFAFLDPVFSSGVLLAMTAAERGVDVATAWLDNPKAGRLAARRMERRTRRELNNIAWLIYRINTPVMREMFMNPQNMFRMRDGLISILAGNLGGGIRARLPVLAFKTAFTALSFKHRARARRDAPVPVAAE</sequence>
<evidence type="ECO:0000313" key="2">
    <source>
        <dbReference type="EMBL" id="QKE92691.1"/>
    </source>
</evidence>
<feature type="domain" description="FAD-binding" evidence="1">
    <location>
        <begin position="6"/>
        <end position="185"/>
    </location>
</feature>
<dbReference type="Pfam" id="PF01494">
    <property type="entry name" value="FAD_binding_3"/>
    <property type="match status" value="1"/>
</dbReference>
<reference evidence="2 3" key="1">
    <citation type="journal article" date="2014" name="World J. Microbiol. Biotechnol.">
        <title>Biodiversity and physiological characteristics of Antarctic and Arctic lichens-associated bacteria.</title>
        <authorList>
            <person name="Lee Y.M."/>
            <person name="Kim E.H."/>
            <person name="Lee H.K."/>
            <person name="Hong S.G."/>
        </authorList>
    </citation>
    <scope>NUCLEOTIDE SEQUENCE [LARGE SCALE GENOMIC DNA]</scope>
    <source>
        <strain evidence="2 3">PAMC 26569</strain>
    </source>
</reference>
<dbReference type="PANTHER" id="PTHR43747:SF1">
    <property type="entry name" value="SLR1998 PROTEIN"/>
    <property type="match status" value="1"/>
</dbReference>
<dbReference type="InterPro" id="IPR002938">
    <property type="entry name" value="FAD-bd"/>
</dbReference>
<dbReference type="SUPFAM" id="SSF51905">
    <property type="entry name" value="FAD/NAD(P)-binding domain"/>
    <property type="match status" value="1"/>
</dbReference>
<dbReference type="Proteomes" id="UP000500767">
    <property type="component" value="Chromosome"/>
</dbReference>
<protein>
    <submittedName>
        <fullName evidence="2">NAD(P)-binding protein</fullName>
    </submittedName>
</protein>
<dbReference type="KEGG" id="lck:HN018_15370"/>
<dbReference type="AlphaFoldDB" id="A0A6M8HX85"/>
<dbReference type="Gene3D" id="3.50.50.60">
    <property type="entry name" value="FAD/NAD(P)-binding domain"/>
    <property type="match status" value="1"/>
</dbReference>
<keyword evidence="3" id="KW-1185">Reference proteome</keyword>
<evidence type="ECO:0000313" key="3">
    <source>
        <dbReference type="Proteomes" id="UP000500767"/>
    </source>
</evidence>
<evidence type="ECO:0000259" key="1">
    <source>
        <dbReference type="Pfam" id="PF01494"/>
    </source>
</evidence>
<proteinExistence type="predicted"/>
<accession>A0A6M8HX85</accession>
<dbReference type="GO" id="GO:0071949">
    <property type="term" value="F:FAD binding"/>
    <property type="evidence" value="ECO:0007669"/>
    <property type="project" value="InterPro"/>
</dbReference>
<name>A0A6M8HX85_9PROT</name>
<dbReference type="InterPro" id="IPR036188">
    <property type="entry name" value="FAD/NAD-bd_sf"/>
</dbReference>
<dbReference type="EMBL" id="CP053708">
    <property type="protein sequence ID" value="QKE92691.1"/>
    <property type="molecule type" value="Genomic_DNA"/>
</dbReference>
<dbReference type="InterPro" id="IPR050816">
    <property type="entry name" value="Flavin-dep_Halogenase_NPB"/>
</dbReference>